<evidence type="ECO:0000313" key="4">
    <source>
        <dbReference type="Proteomes" id="UP000664203"/>
    </source>
</evidence>
<sequence length="225" mass="25631">MAGRNKTHTIQIGAVSATKAPDDRLSLLPKELLDTIYSLVFHSEDGPWTLHIKLTVRPWPYKARRLENPDEEWPVNVERACFRALDWAYRHKGGYHDDLISEIIYELTGIRRCRKEISSHIQLLKNWAYDMEPASKHILASVLTSSSTLRYLNAMDHINNITRTIQDIQKEIPRLLKAFKKEHKAAILVPRKPVVHISPFSSPTVIADAGILRLLSAIASDPNSI</sequence>
<protein>
    <recommendedName>
        <fullName evidence="2">TEA domain-containing protein</fullName>
    </recommendedName>
</protein>
<evidence type="ECO:0000259" key="2">
    <source>
        <dbReference type="Pfam" id="PF01285"/>
    </source>
</evidence>
<organism evidence="3 4">
    <name type="scientific">Alectoria fallacina</name>
    <dbReference type="NCBI Taxonomy" id="1903189"/>
    <lineage>
        <taxon>Eukaryota</taxon>
        <taxon>Fungi</taxon>
        <taxon>Dikarya</taxon>
        <taxon>Ascomycota</taxon>
        <taxon>Pezizomycotina</taxon>
        <taxon>Lecanoromycetes</taxon>
        <taxon>OSLEUM clade</taxon>
        <taxon>Lecanoromycetidae</taxon>
        <taxon>Lecanorales</taxon>
        <taxon>Lecanorineae</taxon>
        <taxon>Parmeliaceae</taxon>
        <taxon>Alectoria</taxon>
    </lineage>
</organism>
<proteinExistence type="inferred from homology"/>
<evidence type="ECO:0000256" key="1">
    <source>
        <dbReference type="ARBA" id="ARBA00008421"/>
    </source>
</evidence>
<keyword evidence="4" id="KW-1185">Reference proteome</keyword>
<accession>A0A8H3FID9</accession>
<dbReference type="GO" id="GO:0003700">
    <property type="term" value="F:DNA-binding transcription factor activity"/>
    <property type="evidence" value="ECO:0007669"/>
    <property type="project" value="InterPro"/>
</dbReference>
<dbReference type="Gene3D" id="6.10.20.40">
    <property type="entry name" value="TEA/ATTS domain"/>
    <property type="match status" value="1"/>
</dbReference>
<dbReference type="EMBL" id="CAJPDR010000147">
    <property type="protein sequence ID" value="CAF9921501.1"/>
    <property type="molecule type" value="Genomic_DNA"/>
</dbReference>
<dbReference type="Proteomes" id="UP000664203">
    <property type="component" value="Unassembled WGS sequence"/>
</dbReference>
<feature type="domain" description="TEA" evidence="2">
    <location>
        <begin position="97"/>
        <end position="126"/>
    </location>
</feature>
<reference evidence="3" key="1">
    <citation type="submission" date="2021-03" db="EMBL/GenBank/DDBJ databases">
        <authorList>
            <person name="Tagirdzhanova G."/>
        </authorList>
    </citation>
    <scope>NUCLEOTIDE SEQUENCE</scope>
</reference>
<comment type="caution">
    <text evidence="3">The sequence shown here is derived from an EMBL/GenBank/DDBJ whole genome shotgun (WGS) entry which is preliminary data.</text>
</comment>
<evidence type="ECO:0000313" key="3">
    <source>
        <dbReference type="EMBL" id="CAF9921501.1"/>
    </source>
</evidence>
<dbReference type="OrthoDB" id="10006572at2759"/>
<dbReference type="AlphaFoldDB" id="A0A8H3FID9"/>
<dbReference type="InterPro" id="IPR038096">
    <property type="entry name" value="TEA/ATTS_sf"/>
</dbReference>
<dbReference type="Pfam" id="PF01285">
    <property type="entry name" value="TEA"/>
    <property type="match status" value="1"/>
</dbReference>
<name>A0A8H3FID9_9LECA</name>
<dbReference type="InterPro" id="IPR000818">
    <property type="entry name" value="TEA/ATTS_dom"/>
</dbReference>
<comment type="similarity">
    <text evidence="1">Belongs to the TEC1 family.</text>
</comment>
<gene>
    <name evidence="3" type="ORF">ALECFALPRED_001812</name>
</gene>